<sequence>MSRSQVSLPDSKSGNLARHSAVESGPAKTSKSLSCTPGHRRYYTSLATWKAGQSANGPSRERILRLICPACLLLCTFLIALVPVFFFFFLR</sequence>
<comment type="caution">
    <text evidence="3">The sequence shown here is derived from an EMBL/GenBank/DDBJ whole genome shotgun (WGS) entry which is preliminary data.</text>
</comment>
<feature type="region of interest" description="Disordered" evidence="1">
    <location>
        <begin position="1"/>
        <end position="34"/>
    </location>
</feature>
<dbReference type="AlphaFoldDB" id="A0A545V3M9"/>
<organism evidence="3 4">
    <name type="scientific">Cordyceps javanica</name>
    <dbReference type="NCBI Taxonomy" id="43265"/>
    <lineage>
        <taxon>Eukaryota</taxon>
        <taxon>Fungi</taxon>
        <taxon>Dikarya</taxon>
        <taxon>Ascomycota</taxon>
        <taxon>Pezizomycotina</taxon>
        <taxon>Sordariomycetes</taxon>
        <taxon>Hypocreomycetidae</taxon>
        <taxon>Hypocreales</taxon>
        <taxon>Cordycipitaceae</taxon>
        <taxon>Cordyceps</taxon>
    </lineage>
</organism>
<name>A0A545V3M9_9HYPO</name>
<evidence type="ECO:0000256" key="2">
    <source>
        <dbReference type="SAM" id="Phobius"/>
    </source>
</evidence>
<keyword evidence="2" id="KW-1133">Transmembrane helix</keyword>
<keyword evidence="4" id="KW-1185">Reference proteome</keyword>
<dbReference type="Proteomes" id="UP000315783">
    <property type="component" value="Unassembled WGS sequence"/>
</dbReference>
<feature type="compositionally biased region" description="Polar residues" evidence="1">
    <location>
        <begin position="1"/>
        <end position="14"/>
    </location>
</feature>
<keyword evidence="2" id="KW-0472">Membrane</keyword>
<feature type="transmembrane region" description="Helical" evidence="2">
    <location>
        <begin position="66"/>
        <end position="90"/>
    </location>
</feature>
<dbReference type="EMBL" id="SPUK01000006">
    <property type="protein sequence ID" value="TQV96317.1"/>
    <property type="molecule type" value="Genomic_DNA"/>
</dbReference>
<accession>A0A545V3M9</accession>
<keyword evidence="2" id="KW-0812">Transmembrane</keyword>
<reference evidence="3 4" key="1">
    <citation type="journal article" date="2019" name="Appl. Microbiol. Biotechnol.">
        <title>Genome sequence of Isaria javanica and comparative genome analysis insights into family S53 peptidase evolution in fungal entomopathogens.</title>
        <authorList>
            <person name="Lin R."/>
            <person name="Zhang X."/>
            <person name="Xin B."/>
            <person name="Zou M."/>
            <person name="Gao Y."/>
            <person name="Qin F."/>
            <person name="Hu Q."/>
            <person name="Xie B."/>
            <person name="Cheng X."/>
        </authorList>
    </citation>
    <scope>NUCLEOTIDE SEQUENCE [LARGE SCALE GENOMIC DNA]</scope>
    <source>
        <strain evidence="3 4">IJ1G</strain>
    </source>
</reference>
<evidence type="ECO:0000256" key="1">
    <source>
        <dbReference type="SAM" id="MobiDB-lite"/>
    </source>
</evidence>
<protein>
    <submittedName>
        <fullName evidence="3">Uncharacterized protein</fullName>
    </submittedName>
</protein>
<evidence type="ECO:0000313" key="3">
    <source>
        <dbReference type="EMBL" id="TQV96317.1"/>
    </source>
</evidence>
<evidence type="ECO:0000313" key="4">
    <source>
        <dbReference type="Proteomes" id="UP000315783"/>
    </source>
</evidence>
<gene>
    <name evidence="3" type="ORF">IF1G_04900</name>
</gene>
<proteinExistence type="predicted"/>